<dbReference type="InterPro" id="IPR006016">
    <property type="entry name" value="UspA"/>
</dbReference>
<dbReference type="InterPro" id="IPR014729">
    <property type="entry name" value="Rossmann-like_a/b/a_fold"/>
</dbReference>
<reference evidence="2" key="1">
    <citation type="journal article" date="2014" name="Front. Microbiol.">
        <title>High frequency of phylogenetically diverse reductive dehalogenase-homologous genes in deep subseafloor sedimentary metagenomes.</title>
        <authorList>
            <person name="Kawai M."/>
            <person name="Futagami T."/>
            <person name="Toyoda A."/>
            <person name="Takaki Y."/>
            <person name="Nishi S."/>
            <person name="Hori S."/>
            <person name="Arai W."/>
            <person name="Tsubouchi T."/>
            <person name="Morono Y."/>
            <person name="Uchiyama I."/>
            <person name="Ito T."/>
            <person name="Fujiyama A."/>
            <person name="Inagaki F."/>
            <person name="Takami H."/>
        </authorList>
    </citation>
    <scope>NUCLEOTIDE SEQUENCE</scope>
    <source>
        <strain evidence="2">Expedition CK06-06</strain>
    </source>
</reference>
<accession>X1EMG1</accession>
<feature type="domain" description="UspA" evidence="1">
    <location>
        <begin position="2"/>
        <end position="35"/>
    </location>
</feature>
<sequence length="55" mass="6518">MIIGASEEWRLKNFLFGSIPDYIANKAPCSVLMVKKHEVRHISWIKKMRELVFKK</sequence>
<dbReference type="SUPFAM" id="SSF52402">
    <property type="entry name" value="Adenine nucleotide alpha hydrolases-like"/>
    <property type="match status" value="1"/>
</dbReference>
<gene>
    <name evidence="2" type="ORF">S03H2_25577</name>
</gene>
<protein>
    <recommendedName>
        <fullName evidence="1">UspA domain-containing protein</fullName>
    </recommendedName>
</protein>
<dbReference type="Gene3D" id="3.40.50.620">
    <property type="entry name" value="HUPs"/>
    <property type="match status" value="1"/>
</dbReference>
<dbReference type="EMBL" id="BARU01014523">
    <property type="protein sequence ID" value="GAH33772.1"/>
    <property type="molecule type" value="Genomic_DNA"/>
</dbReference>
<organism evidence="2">
    <name type="scientific">marine sediment metagenome</name>
    <dbReference type="NCBI Taxonomy" id="412755"/>
    <lineage>
        <taxon>unclassified sequences</taxon>
        <taxon>metagenomes</taxon>
        <taxon>ecological metagenomes</taxon>
    </lineage>
</organism>
<name>X1EMG1_9ZZZZ</name>
<comment type="caution">
    <text evidence="2">The sequence shown here is derived from an EMBL/GenBank/DDBJ whole genome shotgun (WGS) entry which is preliminary data.</text>
</comment>
<evidence type="ECO:0000313" key="2">
    <source>
        <dbReference type="EMBL" id="GAH33772.1"/>
    </source>
</evidence>
<proteinExistence type="predicted"/>
<dbReference type="Pfam" id="PF00582">
    <property type="entry name" value="Usp"/>
    <property type="match status" value="1"/>
</dbReference>
<dbReference type="AlphaFoldDB" id="X1EMG1"/>
<evidence type="ECO:0000259" key="1">
    <source>
        <dbReference type="Pfam" id="PF00582"/>
    </source>
</evidence>